<evidence type="ECO:0000313" key="7">
    <source>
        <dbReference type="Proteomes" id="UP000681317"/>
    </source>
</evidence>
<dbReference type="RefSeq" id="WP_213434468.1">
    <property type="nucleotide sequence ID" value="NZ_AP024545.1"/>
</dbReference>
<feature type="transmembrane region" description="Helical" evidence="4">
    <location>
        <begin position="192"/>
        <end position="212"/>
    </location>
</feature>
<feature type="transmembrane region" description="Helical" evidence="4">
    <location>
        <begin position="12"/>
        <end position="31"/>
    </location>
</feature>
<accession>A0ABN6G0S7</accession>
<keyword evidence="4" id="KW-0812">Transmembrane</keyword>
<dbReference type="PANTHER" id="PTHR14969">
    <property type="entry name" value="SPHINGOSINE-1-PHOSPHATE PHOSPHOHYDROLASE"/>
    <property type="match status" value="1"/>
</dbReference>
<feature type="transmembrane region" description="Helical" evidence="4">
    <location>
        <begin position="43"/>
        <end position="60"/>
    </location>
</feature>
<name>A0ABN6G0S7_9GAMM</name>
<dbReference type="EMBL" id="AP024545">
    <property type="protein sequence ID" value="BCT93557.1"/>
    <property type="molecule type" value="Genomic_DNA"/>
</dbReference>
<evidence type="ECO:0000256" key="3">
    <source>
        <dbReference type="ARBA" id="ARBA00047594"/>
    </source>
</evidence>
<evidence type="ECO:0000256" key="1">
    <source>
        <dbReference type="ARBA" id="ARBA00012374"/>
    </source>
</evidence>
<comment type="catalytic activity">
    <reaction evidence="3">
        <text>di-trans,octa-cis-undecaprenyl diphosphate + H2O = di-trans,octa-cis-undecaprenyl phosphate + phosphate + H(+)</text>
        <dbReference type="Rhea" id="RHEA:28094"/>
        <dbReference type="ChEBI" id="CHEBI:15377"/>
        <dbReference type="ChEBI" id="CHEBI:15378"/>
        <dbReference type="ChEBI" id="CHEBI:43474"/>
        <dbReference type="ChEBI" id="CHEBI:58405"/>
        <dbReference type="ChEBI" id="CHEBI:60392"/>
        <dbReference type="EC" id="3.6.1.27"/>
    </reaction>
</comment>
<dbReference type="InterPro" id="IPR000326">
    <property type="entry name" value="PAP2/HPO"/>
</dbReference>
<proteinExistence type="predicted"/>
<evidence type="ECO:0000256" key="4">
    <source>
        <dbReference type="SAM" id="Phobius"/>
    </source>
</evidence>
<feature type="transmembrane region" description="Helical" evidence="4">
    <location>
        <begin position="164"/>
        <end position="185"/>
    </location>
</feature>
<keyword evidence="4" id="KW-1133">Transmembrane helix</keyword>
<evidence type="ECO:0000259" key="5">
    <source>
        <dbReference type="SMART" id="SM00014"/>
    </source>
</evidence>
<evidence type="ECO:0000313" key="6">
    <source>
        <dbReference type="EMBL" id="BCT93557.1"/>
    </source>
</evidence>
<feature type="transmembrane region" description="Helical" evidence="4">
    <location>
        <begin position="218"/>
        <end position="240"/>
    </location>
</feature>
<reference evidence="6 7" key="1">
    <citation type="submission" date="2021-03" db="EMBL/GenBank/DDBJ databases">
        <title>Complete Genome Sequences of Two Lysobacter Strains Isolated from Sea Water (Lysobacter caseinilyticus) and Soil (Lysobacter helvus) in South Korea.</title>
        <authorList>
            <person name="Watanabe Y."/>
            <person name="Arakawa K."/>
        </authorList>
    </citation>
    <scope>NUCLEOTIDE SEQUENCE [LARGE SCALE GENOMIC DNA]</scope>
    <source>
        <strain evidence="6 7">KVB24</strain>
    </source>
</reference>
<dbReference type="Proteomes" id="UP000681317">
    <property type="component" value="Chromosome"/>
</dbReference>
<evidence type="ECO:0000256" key="2">
    <source>
        <dbReference type="ARBA" id="ARBA00032707"/>
    </source>
</evidence>
<dbReference type="PANTHER" id="PTHR14969:SF13">
    <property type="entry name" value="AT30094P"/>
    <property type="match status" value="1"/>
</dbReference>
<dbReference type="Gene3D" id="1.20.144.10">
    <property type="entry name" value="Phosphatidic acid phosphatase type 2/haloperoxidase"/>
    <property type="match status" value="1"/>
</dbReference>
<dbReference type="CDD" id="cd03392">
    <property type="entry name" value="PAP2_like_2"/>
    <property type="match status" value="1"/>
</dbReference>
<feature type="domain" description="Phosphatidic acid phosphatase type 2/haloperoxidase" evidence="5">
    <location>
        <begin position="123"/>
        <end position="233"/>
    </location>
</feature>
<sequence>MTTMPGWLDETAELLCIVLGLYVALGLASRLRPTWSKAFTARRLFWILLLLAGVVLAQISEEAIGGGSKAFDSAVLLGVHRVVPAWMVQAFGAITLTGSATFLLPVVTFVTVVLALGGRRFDAMQVAATALAAALVVYLAKGAFNRARPTLWDTQWYWGSSFPSGHTLETAAIATAACLVIGRAWPAHRTLALWLAVAWVALVGASRLVLGVHWPTDVFAAACAGLLVAIGVEFALSAAWRAAGLTPPPRARAAHADTLIGAPEDETA</sequence>
<dbReference type="EC" id="3.6.1.27" evidence="1"/>
<keyword evidence="7" id="KW-1185">Reference proteome</keyword>
<feature type="transmembrane region" description="Helical" evidence="4">
    <location>
        <begin position="90"/>
        <end position="116"/>
    </location>
</feature>
<keyword evidence="4" id="KW-0472">Membrane</keyword>
<dbReference type="InterPro" id="IPR036938">
    <property type="entry name" value="PAP2/HPO_sf"/>
</dbReference>
<gene>
    <name evidence="6" type="ORF">LYSCAS_25810</name>
</gene>
<feature type="transmembrane region" description="Helical" evidence="4">
    <location>
        <begin position="123"/>
        <end position="144"/>
    </location>
</feature>
<organism evidence="6 7">
    <name type="scientific">Noviluteimonas caseinilytica</name>
    <dbReference type="NCBI Taxonomy" id="2675101"/>
    <lineage>
        <taxon>Bacteria</taxon>
        <taxon>Pseudomonadati</taxon>
        <taxon>Pseudomonadota</taxon>
        <taxon>Gammaproteobacteria</taxon>
        <taxon>Lysobacterales</taxon>
        <taxon>Lysobacteraceae</taxon>
        <taxon>Noviluteimonas</taxon>
    </lineage>
</organism>
<protein>
    <recommendedName>
        <fullName evidence="1">undecaprenyl-diphosphate phosphatase</fullName>
        <ecNumber evidence="1">3.6.1.27</ecNumber>
    </recommendedName>
    <alternativeName>
        <fullName evidence="2">Undecaprenyl pyrophosphate phosphatase</fullName>
    </alternativeName>
</protein>
<dbReference type="SUPFAM" id="SSF48317">
    <property type="entry name" value="Acid phosphatase/Vanadium-dependent haloperoxidase"/>
    <property type="match status" value="1"/>
</dbReference>
<dbReference type="Pfam" id="PF01569">
    <property type="entry name" value="PAP2"/>
    <property type="match status" value="1"/>
</dbReference>
<dbReference type="SMART" id="SM00014">
    <property type="entry name" value="acidPPc"/>
    <property type="match status" value="1"/>
</dbReference>